<dbReference type="InterPro" id="IPR010280">
    <property type="entry name" value="U5_MeTrfase_fam"/>
</dbReference>
<evidence type="ECO:0000313" key="9">
    <source>
        <dbReference type="Proteomes" id="UP000015104"/>
    </source>
</evidence>
<feature type="binding site" evidence="6">
    <location>
        <position position="304"/>
    </location>
    <ligand>
        <name>S-adenosyl-L-methionine</name>
        <dbReference type="ChEBI" id="CHEBI:59789"/>
    </ligand>
</feature>
<evidence type="ECO:0000259" key="7">
    <source>
        <dbReference type="Pfam" id="PF13847"/>
    </source>
</evidence>
<dbReference type="GO" id="GO:0032259">
    <property type="term" value="P:methylation"/>
    <property type="evidence" value="ECO:0007669"/>
    <property type="project" value="UniProtKB-KW"/>
</dbReference>
<evidence type="ECO:0000256" key="4">
    <source>
        <dbReference type="ARBA" id="ARBA00033763"/>
    </source>
</evidence>
<dbReference type="EC" id="2.1.1.35" evidence="4"/>
<dbReference type="CDD" id="cd02440">
    <property type="entry name" value="AdoMet_MTases"/>
    <property type="match status" value="1"/>
</dbReference>
<feature type="binding site" evidence="6">
    <location>
        <position position="254"/>
    </location>
    <ligand>
        <name>S-adenosyl-L-methionine</name>
        <dbReference type="ChEBI" id="CHEBI:59789"/>
    </ligand>
</feature>
<keyword evidence="1 6" id="KW-0489">Methyltransferase</keyword>
<dbReference type="GO" id="GO:0030697">
    <property type="term" value="F:tRNA (uracil(54)-C5)-methyltransferase activity, S-adenosyl methionine-dependent"/>
    <property type="evidence" value="ECO:0007669"/>
    <property type="project" value="UniProtKB-EC"/>
</dbReference>
<dbReference type="STRING" id="32264.T1KHJ1"/>
<dbReference type="PANTHER" id="PTHR45904:SF1">
    <property type="entry name" value="TRNA (URACIL-5-)-METHYLTRANSFERASE HOMOLOG B"/>
    <property type="match status" value="1"/>
</dbReference>
<evidence type="ECO:0000256" key="3">
    <source>
        <dbReference type="ARBA" id="ARBA00022691"/>
    </source>
</evidence>
<sequence length="445" mass="49889">MSHRTQSSKLINYGLHAINSQVAPLVNLSYEAQLSKKQSIIKSILAVVGKKLASVNSELKLRPDGLPCELEEIRAAPLITGYRNKDEFSIWPGDDGKTPLVGFLSNSLSKSTTHCIEPDLSISTKDSHKKLAKKFQEYIQSVSPLGICTYFDKPTGNWRRLIVRSNQENQLMATCVLHPKILTPNELKIEKSRLLDFFKPVADELSLSSLYFQACPKERCSSVIAPFQLLLGNETICETLLGYKFHVSPDSFFQVNTSGTEVLYNSLFEKLKIDKDTVVIDLNCEIGTAIIPIASRVKKIYGIDPSLSTIDRAYRNAQENGISNCQFFQGYILDVLPELFKKLISEKNVVVITKPKRGGLKNSILNLLREFEPVKQIAYLSSKPDSINAISNFVYLSKAFRPADNVLGGHFNPITAIPVDLFPQTNHQELIFIFEPFEPDIRTDS</sequence>
<dbReference type="eggNOG" id="KOG2187">
    <property type="taxonomic scope" value="Eukaryota"/>
</dbReference>
<dbReference type="GO" id="GO:0006396">
    <property type="term" value="P:RNA processing"/>
    <property type="evidence" value="ECO:0007669"/>
    <property type="project" value="InterPro"/>
</dbReference>
<evidence type="ECO:0000256" key="1">
    <source>
        <dbReference type="ARBA" id="ARBA00022603"/>
    </source>
</evidence>
<feature type="domain" description="Methyltransferase" evidence="7">
    <location>
        <begin position="273"/>
        <end position="394"/>
    </location>
</feature>
<protein>
    <recommendedName>
        <fullName evidence="4">tRNA (uracil(54)-C(5))-methyltransferase</fullName>
        <ecNumber evidence="4">2.1.1.35</ecNumber>
    </recommendedName>
</protein>
<name>T1KHJ1_TETUR</name>
<dbReference type="InterPro" id="IPR045850">
    <property type="entry name" value="TRM2_met"/>
</dbReference>
<dbReference type="GO" id="GO:0003723">
    <property type="term" value="F:RNA binding"/>
    <property type="evidence" value="ECO:0007669"/>
    <property type="project" value="TreeGrafter"/>
</dbReference>
<keyword evidence="3 6" id="KW-0949">S-adenosyl-L-methionine</keyword>
<dbReference type="HOGENOM" id="CLU_014689_4_0_1"/>
<dbReference type="AlphaFoldDB" id="T1KHJ1"/>
<dbReference type="EnsemblMetazoa" id="tetur11g04580.1">
    <property type="protein sequence ID" value="tetur11g04580.1"/>
    <property type="gene ID" value="tetur11g04580"/>
</dbReference>
<dbReference type="Proteomes" id="UP000015104">
    <property type="component" value="Unassembled WGS sequence"/>
</dbReference>
<evidence type="ECO:0000256" key="2">
    <source>
        <dbReference type="ARBA" id="ARBA00022679"/>
    </source>
</evidence>
<dbReference type="EMBL" id="CAEY01000075">
    <property type="status" value="NOT_ANNOTATED_CDS"/>
    <property type="molecule type" value="Genomic_DNA"/>
</dbReference>
<evidence type="ECO:0000256" key="6">
    <source>
        <dbReference type="PROSITE-ProRule" id="PRU01024"/>
    </source>
</evidence>
<dbReference type="PANTHER" id="PTHR45904">
    <property type="entry name" value="TRNA (URACIL-5-)-METHYLTRANSFERASE"/>
    <property type="match status" value="1"/>
</dbReference>
<reference evidence="8" key="2">
    <citation type="submission" date="2015-06" db="UniProtKB">
        <authorList>
            <consortium name="EnsemblMetazoa"/>
        </authorList>
    </citation>
    <scope>IDENTIFICATION</scope>
</reference>
<comment type="similarity">
    <text evidence="6">Belongs to the class I-like SAM-binding methyltransferase superfamily. RNA M5U methyltransferase family.</text>
</comment>
<keyword evidence="2 6" id="KW-0808">Transferase</keyword>
<dbReference type="InterPro" id="IPR029063">
    <property type="entry name" value="SAM-dependent_MTases_sf"/>
</dbReference>
<comment type="caution">
    <text evidence="6">Lacks conserved residue(s) required for the propagation of feature annotation.</text>
</comment>
<accession>T1KHJ1</accession>
<comment type="catalytic activity">
    <reaction evidence="5">
        <text>uridine(54) in tRNA + S-adenosyl-L-methionine = 5-methyluridine(54) in tRNA + S-adenosyl-L-homocysteine + H(+)</text>
        <dbReference type="Rhea" id="RHEA:42712"/>
        <dbReference type="Rhea" id="RHEA-COMP:10167"/>
        <dbReference type="Rhea" id="RHEA-COMP:10193"/>
        <dbReference type="ChEBI" id="CHEBI:15378"/>
        <dbReference type="ChEBI" id="CHEBI:57856"/>
        <dbReference type="ChEBI" id="CHEBI:59789"/>
        <dbReference type="ChEBI" id="CHEBI:65315"/>
        <dbReference type="ChEBI" id="CHEBI:74447"/>
        <dbReference type="EC" id="2.1.1.35"/>
    </reaction>
    <physiologicalReaction direction="left-to-right" evidence="5">
        <dbReference type="Rhea" id="RHEA:42713"/>
    </physiologicalReaction>
</comment>
<organism evidence="8 9">
    <name type="scientific">Tetranychus urticae</name>
    <name type="common">Two-spotted spider mite</name>
    <dbReference type="NCBI Taxonomy" id="32264"/>
    <lineage>
        <taxon>Eukaryota</taxon>
        <taxon>Metazoa</taxon>
        <taxon>Ecdysozoa</taxon>
        <taxon>Arthropoda</taxon>
        <taxon>Chelicerata</taxon>
        <taxon>Arachnida</taxon>
        <taxon>Acari</taxon>
        <taxon>Acariformes</taxon>
        <taxon>Trombidiformes</taxon>
        <taxon>Prostigmata</taxon>
        <taxon>Eleutherengona</taxon>
        <taxon>Raphignathae</taxon>
        <taxon>Tetranychoidea</taxon>
        <taxon>Tetranychidae</taxon>
        <taxon>Tetranychus</taxon>
    </lineage>
</organism>
<dbReference type="Gene3D" id="3.40.50.150">
    <property type="entry name" value="Vaccinia Virus protein VP39"/>
    <property type="match status" value="1"/>
</dbReference>
<proteinExistence type="inferred from homology"/>
<dbReference type="PROSITE" id="PS51687">
    <property type="entry name" value="SAM_MT_RNA_M5U"/>
    <property type="match status" value="1"/>
</dbReference>
<evidence type="ECO:0000256" key="5">
    <source>
        <dbReference type="ARBA" id="ARBA00047278"/>
    </source>
</evidence>
<dbReference type="Gene3D" id="2.40.50.1070">
    <property type="match status" value="1"/>
</dbReference>
<dbReference type="Pfam" id="PF13847">
    <property type="entry name" value="Methyltransf_31"/>
    <property type="match status" value="1"/>
</dbReference>
<reference evidence="9" key="1">
    <citation type="submission" date="2011-08" db="EMBL/GenBank/DDBJ databases">
        <authorList>
            <person name="Rombauts S."/>
        </authorList>
    </citation>
    <scope>NUCLEOTIDE SEQUENCE</scope>
    <source>
        <strain evidence="9">London</strain>
    </source>
</reference>
<dbReference type="InterPro" id="IPR025714">
    <property type="entry name" value="Methyltranfer_dom"/>
</dbReference>
<evidence type="ECO:0000313" key="8">
    <source>
        <dbReference type="EnsemblMetazoa" id="tetur11g04580.1"/>
    </source>
</evidence>
<keyword evidence="9" id="KW-1185">Reference proteome</keyword>
<dbReference type="SUPFAM" id="SSF53335">
    <property type="entry name" value="S-adenosyl-L-methionine-dependent methyltransferases"/>
    <property type="match status" value="1"/>
</dbReference>